<keyword evidence="3" id="KW-0285">Flavoprotein</keyword>
<evidence type="ECO:0000259" key="7">
    <source>
        <dbReference type="Pfam" id="PF02771"/>
    </source>
</evidence>
<dbReference type="SUPFAM" id="SSF47203">
    <property type="entry name" value="Acyl-CoA dehydrogenase C-terminal domain-like"/>
    <property type="match status" value="1"/>
</dbReference>
<reference evidence="9" key="1">
    <citation type="submission" date="2020-05" db="EMBL/GenBank/DDBJ databases">
        <authorList>
            <person name="Chiriac C."/>
            <person name="Salcher M."/>
            <person name="Ghai R."/>
            <person name="Kavagutti S V."/>
        </authorList>
    </citation>
    <scope>NUCLEOTIDE SEQUENCE</scope>
</reference>
<gene>
    <name evidence="8" type="ORF">UFOPK3164_00847</name>
    <name evidence="9" type="ORF">UFOPK3427_00419</name>
    <name evidence="10" type="ORF">UFOPK4112_00650</name>
</gene>
<proteinExistence type="inferred from homology"/>
<dbReference type="GO" id="GO:0050660">
    <property type="term" value="F:flavin adenine dinucleotide binding"/>
    <property type="evidence" value="ECO:0007669"/>
    <property type="project" value="InterPro"/>
</dbReference>
<evidence type="ECO:0000313" key="8">
    <source>
        <dbReference type="EMBL" id="CAB4827316.1"/>
    </source>
</evidence>
<feature type="domain" description="Acyl-CoA dehydrogenase/oxidase N-terminal" evidence="7">
    <location>
        <begin position="6"/>
        <end position="121"/>
    </location>
</feature>
<dbReference type="InterPro" id="IPR037069">
    <property type="entry name" value="AcylCoA_DH/ox_N_sf"/>
</dbReference>
<dbReference type="InterPro" id="IPR046373">
    <property type="entry name" value="Acyl-CoA_Oxase/DH_mid-dom_sf"/>
</dbReference>
<dbReference type="Gene3D" id="2.40.110.10">
    <property type="entry name" value="Butyryl-CoA Dehydrogenase, subunit A, domain 2"/>
    <property type="match status" value="1"/>
</dbReference>
<dbReference type="Pfam" id="PF00441">
    <property type="entry name" value="Acyl-CoA_dh_1"/>
    <property type="match status" value="1"/>
</dbReference>
<evidence type="ECO:0000256" key="3">
    <source>
        <dbReference type="ARBA" id="ARBA00022630"/>
    </source>
</evidence>
<dbReference type="InterPro" id="IPR036250">
    <property type="entry name" value="AcylCo_DH-like_C"/>
</dbReference>
<evidence type="ECO:0000313" key="9">
    <source>
        <dbReference type="EMBL" id="CAB4864782.1"/>
    </source>
</evidence>
<dbReference type="Pfam" id="PF02771">
    <property type="entry name" value="Acyl-CoA_dh_N"/>
    <property type="match status" value="1"/>
</dbReference>
<dbReference type="Gene3D" id="1.20.140.10">
    <property type="entry name" value="Butyryl-CoA Dehydrogenase, subunit A, domain 3"/>
    <property type="match status" value="1"/>
</dbReference>
<dbReference type="EMBL" id="CAFABE010000032">
    <property type="protein sequence ID" value="CAB4827316.1"/>
    <property type="molecule type" value="Genomic_DNA"/>
</dbReference>
<dbReference type="EMBL" id="CAFBPM010000005">
    <property type="protein sequence ID" value="CAB5016761.1"/>
    <property type="molecule type" value="Genomic_DNA"/>
</dbReference>
<feature type="domain" description="Acyl-CoA dehydrogenase/oxidase C-terminal" evidence="6">
    <location>
        <begin position="242"/>
        <end position="359"/>
    </location>
</feature>
<dbReference type="InterPro" id="IPR009075">
    <property type="entry name" value="AcylCo_DH/oxidase_C"/>
</dbReference>
<accession>A0A6J7D158</accession>
<organism evidence="9">
    <name type="scientific">freshwater metagenome</name>
    <dbReference type="NCBI Taxonomy" id="449393"/>
    <lineage>
        <taxon>unclassified sequences</taxon>
        <taxon>metagenomes</taxon>
        <taxon>ecological metagenomes</taxon>
    </lineage>
</organism>
<dbReference type="InterPro" id="IPR009100">
    <property type="entry name" value="AcylCoA_DH/oxidase_NM_dom_sf"/>
</dbReference>
<dbReference type="Gene3D" id="1.10.540.10">
    <property type="entry name" value="Acyl-CoA dehydrogenase/oxidase, N-terminal domain"/>
    <property type="match status" value="1"/>
</dbReference>
<protein>
    <submittedName>
        <fullName evidence="9">Unannotated protein</fullName>
    </submittedName>
</protein>
<comment type="cofactor">
    <cofactor evidence="1">
        <name>FAD</name>
        <dbReference type="ChEBI" id="CHEBI:57692"/>
    </cofactor>
</comment>
<sequence length="378" mass="39467">MDFSLTEEQQAVRDLALQIFTGQATLERLKEIETADDARGPFDEKLWSALADAGLLGIGLPEVYGGAGLDFVALSQIIEVAGLTAAYAPVVETLVGVADTLARFATDDQKSQWLPKISAGEVVATVTTAELVGELVADAMSAPTTTAQSVDGGFVLNGTKACVASGLRADLFLIPATLASGDVGVFLVTADAVTTERQDAASRPEAIVTLKDVKIDASNLLGGTEADGAEILSSIVTRYTSALCTMEAGAVTSAVRLGAEYTSEREQFDKKIATFQAVGQRMADAYVDAEAIRLTALQAAWRISEGLDAVDQTAIAKFWAADGGQRVVHASTHVHGGVGVDRDYPLHRFFLLTRQIELTLGGATANVLAIGASMAASA</sequence>
<dbReference type="InterPro" id="IPR013786">
    <property type="entry name" value="AcylCoA_DH/ox_N"/>
</dbReference>
<dbReference type="PANTHER" id="PTHR43884:SF20">
    <property type="entry name" value="ACYL-COA DEHYDROGENASE FADE28"/>
    <property type="match status" value="1"/>
</dbReference>
<evidence type="ECO:0000256" key="2">
    <source>
        <dbReference type="ARBA" id="ARBA00009347"/>
    </source>
</evidence>
<comment type="similarity">
    <text evidence="2">Belongs to the acyl-CoA dehydrogenase family.</text>
</comment>
<keyword evidence="4" id="KW-0274">FAD</keyword>
<keyword evidence="5" id="KW-0560">Oxidoreductase</keyword>
<name>A0A6J7D158_9ZZZZ</name>
<evidence type="ECO:0000259" key="6">
    <source>
        <dbReference type="Pfam" id="PF00441"/>
    </source>
</evidence>
<dbReference type="GO" id="GO:0003995">
    <property type="term" value="F:acyl-CoA dehydrogenase activity"/>
    <property type="evidence" value="ECO:0007669"/>
    <property type="project" value="TreeGrafter"/>
</dbReference>
<dbReference type="PANTHER" id="PTHR43884">
    <property type="entry name" value="ACYL-COA DEHYDROGENASE"/>
    <property type="match status" value="1"/>
</dbReference>
<evidence type="ECO:0000256" key="4">
    <source>
        <dbReference type="ARBA" id="ARBA00022827"/>
    </source>
</evidence>
<dbReference type="EMBL" id="CAFBLT010000001">
    <property type="protein sequence ID" value="CAB4864782.1"/>
    <property type="molecule type" value="Genomic_DNA"/>
</dbReference>
<dbReference type="SUPFAM" id="SSF56645">
    <property type="entry name" value="Acyl-CoA dehydrogenase NM domain-like"/>
    <property type="match status" value="1"/>
</dbReference>
<dbReference type="AlphaFoldDB" id="A0A6J7D158"/>
<evidence type="ECO:0000313" key="10">
    <source>
        <dbReference type="EMBL" id="CAB5016761.1"/>
    </source>
</evidence>
<evidence type="ECO:0000256" key="1">
    <source>
        <dbReference type="ARBA" id="ARBA00001974"/>
    </source>
</evidence>
<evidence type="ECO:0000256" key="5">
    <source>
        <dbReference type="ARBA" id="ARBA00023002"/>
    </source>
</evidence>